<evidence type="ECO:0000259" key="4">
    <source>
        <dbReference type="SMART" id="SM00563"/>
    </source>
</evidence>
<dbReference type="GO" id="GO:0006654">
    <property type="term" value="P:phosphatidic acid biosynthetic process"/>
    <property type="evidence" value="ECO:0007669"/>
    <property type="project" value="TreeGrafter"/>
</dbReference>
<proteinExistence type="predicted"/>
<keyword evidence="2" id="KW-0808">Transferase</keyword>
<sequence length="198" mass="22475">MEKTLFRSIWLRPLMGGLSRLFFGASGWRIEGQFPPDKKIVIIGAPHTSNWDFPFLVLTGFYLRREFHWLVKDSVFKSPLGGLARRAGGIAIDRSHSEHRVEAFAQAFGAVDELALIIAPEGTRSKKERWKTGFWHIAKAAQVPVVPCWIDYPGKVVGIGEPFWPSEDLEADLKKMAAFYQPQWARHPKLYTPPLSES</sequence>
<evidence type="ECO:0000256" key="3">
    <source>
        <dbReference type="ARBA" id="ARBA00023315"/>
    </source>
</evidence>
<dbReference type="Proteomes" id="UP000178449">
    <property type="component" value="Unassembled WGS sequence"/>
</dbReference>
<reference evidence="5 6" key="1">
    <citation type="journal article" date="2016" name="Nat. Commun.">
        <title>Thousands of microbial genomes shed light on interconnected biogeochemical processes in an aquifer system.</title>
        <authorList>
            <person name="Anantharaman K."/>
            <person name="Brown C.T."/>
            <person name="Hug L.A."/>
            <person name="Sharon I."/>
            <person name="Castelle C.J."/>
            <person name="Probst A.J."/>
            <person name="Thomas B.C."/>
            <person name="Singh A."/>
            <person name="Wilkins M.J."/>
            <person name="Karaoz U."/>
            <person name="Brodie E.L."/>
            <person name="Williams K.H."/>
            <person name="Hubbard S.S."/>
            <person name="Banfield J.F."/>
        </authorList>
    </citation>
    <scope>NUCLEOTIDE SEQUENCE [LARGE SCALE GENOMIC DNA]</scope>
</reference>
<dbReference type="AlphaFoldDB" id="A0A1F6GFG1"/>
<dbReference type="SMART" id="SM00563">
    <property type="entry name" value="PlsC"/>
    <property type="match status" value="1"/>
</dbReference>
<dbReference type="PANTHER" id="PTHR10434:SF9">
    <property type="entry name" value="PHOSPHOLIPID_GLYCEROL ACYLTRANSFERASE DOMAIN-CONTAINING PROTEIN"/>
    <property type="match status" value="1"/>
</dbReference>
<accession>A0A1F6GFG1</accession>
<dbReference type="Pfam" id="PF01553">
    <property type="entry name" value="Acyltransferase"/>
    <property type="match status" value="1"/>
</dbReference>
<protein>
    <recommendedName>
        <fullName evidence="4">Phospholipid/glycerol acyltransferase domain-containing protein</fullName>
    </recommendedName>
</protein>
<gene>
    <name evidence="5" type="ORF">A2527_00280</name>
</gene>
<feature type="domain" description="Phospholipid/glycerol acyltransferase" evidence="4">
    <location>
        <begin position="41"/>
        <end position="153"/>
    </location>
</feature>
<evidence type="ECO:0000313" key="5">
    <source>
        <dbReference type="EMBL" id="OGG96851.1"/>
    </source>
</evidence>
<evidence type="ECO:0000256" key="2">
    <source>
        <dbReference type="ARBA" id="ARBA00022679"/>
    </source>
</evidence>
<dbReference type="PANTHER" id="PTHR10434">
    <property type="entry name" value="1-ACYL-SN-GLYCEROL-3-PHOSPHATE ACYLTRANSFERASE"/>
    <property type="match status" value="1"/>
</dbReference>
<dbReference type="EMBL" id="MFNE01000008">
    <property type="protein sequence ID" value="OGG96851.1"/>
    <property type="molecule type" value="Genomic_DNA"/>
</dbReference>
<evidence type="ECO:0000256" key="1">
    <source>
        <dbReference type="ARBA" id="ARBA00005189"/>
    </source>
</evidence>
<comment type="pathway">
    <text evidence="1">Lipid metabolism.</text>
</comment>
<organism evidence="5 6">
    <name type="scientific">Candidatus Lambdaproteobacteria bacterium RIFOXYD2_FULL_50_16</name>
    <dbReference type="NCBI Taxonomy" id="1817772"/>
    <lineage>
        <taxon>Bacteria</taxon>
        <taxon>Pseudomonadati</taxon>
        <taxon>Pseudomonadota</taxon>
        <taxon>Candidatus Lambdaproteobacteria</taxon>
    </lineage>
</organism>
<dbReference type="STRING" id="1817772.A2527_00280"/>
<dbReference type="SUPFAM" id="SSF69593">
    <property type="entry name" value="Glycerol-3-phosphate (1)-acyltransferase"/>
    <property type="match status" value="1"/>
</dbReference>
<comment type="caution">
    <text evidence="5">The sequence shown here is derived from an EMBL/GenBank/DDBJ whole genome shotgun (WGS) entry which is preliminary data.</text>
</comment>
<name>A0A1F6GFG1_9PROT</name>
<evidence type="ECO:0000313" key="6">
    <source>
        <dbReference type="Proteomes" id="UP000178449"/>
    </source>
</evidence>
<dbReference type="InterPro" id="IPR002123">
    <property type="entry name" value="Plipid/glycerol_acylTrfase"/>
</dbReference>
<dbReference type="GO" id="GO:0003841">
    <property type="term" value="F:1-acylglycerol-3-phosphate O-acyltransferase activity"/>
    <property type="evidence" value="ECO:0007669"/>
    <property type="project" value="TreeGrafter"/>
</dbReference>
<keyword evidence="3" id="KW-0012">Acyltransferase</keyword>